<reference evidence="5 7" key="1">
    <citation type="journal article" date="2016" name="Gut Pathog.">
        <title>Whole genome sequencing of "Faecalibaculum rodentium" ALO17, isolated from C57BL/6J laboratory mouse feces.</title>
        <authorList>
            <person name="Lim S."/>
            <person name="Chang D.H."/>
            <person name="Ahn S."/>
            <person name="Kim B.C."/>
        </authorList>
    </citation>
    <scope>NUCLEOTIDE SEQUENCE [LARGE SCALE GENOMIC DNA]</scope>
    <source>
        <strain evidence="5 7">Alo17</strain>
    </source>
</reference>
<dbReference type="GeneID" id="78477566"/>
<dbReference type="STRING" id="1702221.AALO17_07610"/>
<protein>
    <recommendedName>
        <fullName evidence="2 3">Single-stranded DNA-binding protein</fullName>
        <shortName evidence="2">SSB</shortName>
    </recommendedName>
</protein>
<evidence type="ECO:0000256" key="4">
    <source>
        <dbReference type="SAM" id="MobiDB-lite"/>
    </source>
</evidence>
<dbReference type="OrthoDB" id="9809878at2"/>
<dbReference type="EMBL" id="CP011391">
    <property type="protein sequence ID" value="AMK53895.1"/>
    <property type="molecule type" value="Genomic_DNA"/>
</dbReference>
<dbReference type="GO" id="GO:0006260">
    <property type="term" value="P:DNA replication"/>
    <property type="evidence" value="ECO:0007669"/>
    <property type="project" value="InterPro"/>
</dbReference>
<dbReference type="PANTHER" id="PTHR10302:SF27">
    <property type="entry name" value="SINGLE-STRANDED DNA-BINDING PROTEIN"/>
    <property type="match status" value="1"/>
</dbReference>
<dbReference type="GO" id="GO:0009295">
    <property type="term" value="C:nucleoid"/>
    <property type="evidence" value="ECO:0007669"/>
    <property type="project" value="TreeGrafter"/>
</dbReference>
<evidence type="ECO:0000313" key="8">
    <source>
        <dbReference type="Proteomes" id="UP000186758"/>
    </source>
</evidence>
<evidence type="ECO:0000256" key="3">
    <source>
        <dbReference type="RuleBase" id="RU000524"/>
    </source>
</evidence>
<feature type="region of interest" description="Disordered" evidence="4">
    <location>
        <begin position="112"/>
        <end position="206"/>
    </location>
</feature>
<sequence>MVNSVVLIGRLTKDPELRTTGSGTPVVSFTLAVNRRFKSQGQPEADFINCVAWNKTAETMARYLHKGSLIAITGRIQTRNYENQQGQRVYVTEVVADSFDFLESKNAAGAQQGQYGQNSYGQNSYSSQNYGGMQGQNYGAPDAGQTSYSNNQGGYGNDRSSAGYSSASSFGGGRQANPYASQAADDLSSGYGSDETLDVSADDLPF</sequence>
<dbReference type="Proteomes" id="UP000069771">
    <property type="component" value="Chromosome"/>
</dbReference>
<dbReference type="InterPro" id="IPR011344">
    <property type="entry name" value="ssDNA-bd"/>
</dbReference>
<dbReference type="PROSITE" id="PS50935">
    <property type="entry name" value="SSB"/>
    <property type="match status" value="1"/>
</dbReference>
<dbReference type="CDD" id="cd04496">
    <property type="entry name" value="SSB_OBF"/>
    <property type="match status" value="1"/>
</dbReference>
<gene>
    <name evidence="5" type="ORF">AALO17_07610</name>
    <name evidence="6" type="ORF">BO223_02785</name>
</gene>
<feature type="compositionally biased region" description="Low complexity" evidence="4">
    <location>
        <begin position="160"/>
        <end position="169"/>
    </location>
</feature>
<dbReference type="NCBIfam" id="TIGR00621">
    <property type="entry name" value="ssb"/>
    <property type="match status" value="1"/>
</dbReference>
<dbReference type="RefSeq" id="WP_067555616.1">
    <property type="nucleotide sequence ID" value="NZ_CAJTBG010000016.1"/>
</dbReference>
<dbReference type="Gene3D" id="2.40.50.140">
    <property type="entry name" value="Nucleic acid-binding proteins"/>
    <property type="match status" value="1"/>
</dbReference>
<dbReference type="Pfam" id="PF00436">
    <property type="entry name" value="SSB"/>
    <property type="match status" value="1"/>
</dbReference>
<keyword evidence="7" id="KW-1185">Reference proteome</keyword>
<reference evidence="6 8" key="2">
    <citation type="submission" date="2016-11" db="EMBL/GenBank/DDBJ databases">
        <title>Description of two novel members of the family Erysipelotrichaceae: Ileibacterium lipovorans gen. nov., sp. nov. and Dubosiella newyorkensis, gen. nov., sp. nov.</title>
        <authorList>
            <person name="Cox L.M."/>
            <person name="Sohn J."/>
            <person name="Tyrrell K.L."/>
            <person name="Citron D.M."/>
            <person name="Lawson P.A."/>
            <person name="Patel N.B."/>
            <person name="Iizumi T."/>
            <person name="Perez-Perez G.I."/>
            <person name="Goldstein E.J."/>
            <person name="Blaser M.J."/>
        </authorList>
    </citation>
    <scope>NUCLEOTIDE SEQUENCE [LARGE SCALE GENOMIC DNA]</scope>
    <source>
        <strain evidence="6 8">NYU-BL-K8</strain>
    </source>
</reference>
<dbReference type="Proteomes" id="UP000186758">
    <property type="component" value="Unassembled WGS sequence"/>
</dbReference>
<organism evidence="5 7">
    <name type="scientific">Faecalibaculum rodentium</name>
    <dbReference type="NCBI Taxonomy" id="1702221"/>
    <lineage>
        <taxon>Bacteria</taxon>
        <taxon>Bacillati</taxon>
        <taxon>Bacillota</taxon>
        <taxon>Erysipelotrichia</taxon>
        <taxon>Erysipelotrichales</taxon>
        <taxon>Erysipelotrichaceae</taxon>
        <taxon>Faecalibaculum</taxon>
    </lineage>
</organism>
<feature type="compositionally biased region" description="Low complexity" evidence="4">
    <location>
        <begin position="112"/>
        <end position="139"/>
    </location>
</feature>
<proteinExistence type="inferred from homology"/>
<feature type="compositionally biased region" description="Acidic residues" evidence="4">
    <location>
        <begin position="195"/>
        <end position="206"/>
    </location>
</feature>
<dbReference type="PANTHER" id="PTHR10302">
    <property type="entry name" value="SINGLE-STRANDED DNA-BINDING PROTEIN"/>
    <property type="match status" value="1"/>
</dbReference>
<evidence type="ECO:0000313" key="6">
    <source>
        <dbReference type="EMBL" id="OLU46125.1"/>
    </source>
</evidence>
<comment type="caution">
    <text evidence="2">Lacks conserved residue(s) required for the propagation of feature annotation.</text>
</comment>
<evidence type="ECO:0000313" key="5">
    <source>
        <dbReference type="EMBL" id="AMK53895.1"/>
    </source>
</evidence>
<keyword evidence="1 2" id="KW-0238">DNA-binding</keyword>
<dbReference type="InterPro" id="IPR012340">
    <property type="entry name" value="NA-bd_OB-fold"/>
</dbReference>
<dbReference type="GO" id="GO:0003697">
    <property type="term" value="F:single-stranded DNA binding"/>
    <property type="evidence" value="ECO:0007669"/>
    <property type="project" value="UniProtKB-UniRule"/>
</dbReference>
<comment type="subunit">
    <text evidence="2">Homotetramer.</text>
</comment>
<name>A0A140DTB8_9FIRM</name>
<accession>A0A140DTB8</accession>
<evidence type="ECO:0000313" key="7">
    <source>
        <dbReference type="Proteomes" id="UP000069771"/>
    </source>
</evidence>
<evidence type="ECO:0000256" key="2">
    <source>
        <dbReference type="HAMAP-Rule" id="MF_00984"/>
    </source>
</evidence>
<dbReference type="EMBL" id="MPJZ01000035">
    <property type="protein sequence ID" value="OLU46125.1"/>
    <property type="molecule type" value="Genomic_DNA"/>
</dbReference>
<evidence type="ECO:0000256" key="1">
    <source>
        <dbReference type="ARBA" id="ARBA00023125"/>
    </source>
</evidence>
<dbReference type="SUPFAM" id="SSF50249">
    <property type="entry name" value="Nucleic acid-binding proteins"/>
    <property type="match status" value="1"/>
</dbReference>
<dbReference type="PATRIC" id="fig|1702221.3.peg.737"/>
<dbReference type="HAMAP" id="MF_00984">
    <property type="entry name" value="SSB"/>
    <property type="match status" value="1"/>
</dbReference>
<dbReference type="AlphaFoldDB" id="A0A140DTB8"/>
<dbReference type="InterPro" id="IPR000424">
    <property type="entry name" value="Primosome_PriB/ssb"/>
</dbReference>
<dbReference type="KEGG" id="fro:AALO17_07610"/>